<feature type="transmembrane region" description="Helical" evidence="1">
    <location>
        <begin position="439"/>
        <end position="468"/>
    </location>
</feature>
<evidence type="ECO:0000313" key="4">
    <source>
        <dbReference type="Proteomes" id="UP000824179"/>
    </source>
</evidence>
<dbReference type="Proteomes" id="UP000824179">
    <property type="component" value="Unassembled WGS sequence"/>
</dbReference>
<feature type="signal peptide" evidence="2">
    <location>
        <begin position="1"/>
        <end position="35"/>
    </location>
</feature>
<accession>A0A9D1AF69</accession>
<comment type="caution">
    <text evidence="3">The sequence shown here is derived from an EMBL/GenBank/DDBJ whole genome shotgun (WGS) entry which is preliminary data.</text>
</comment>
<keyword evidence="1" id="KW-0812">Transmembrane</keyword>
<evidence type="ECO:0000313" key="3">
    <source>
        <dbReference type="EMBL" id="HIR39367.1"/>
    </source>
</evidence>
<proteinExistence type="predicted"/>
<keyword evidence="1" id="KW-0472">Membrane</keyword>
<sequence>MKSKALKNRIFMCAALAAAALCALIFIPRALPASANSGPGYYFGVGGTGVYPLEDCPIEVESELLTFNITDYPDLNDFGSYDSTVTARYTFFNPAAEDLTVGMLFPFGSLPDYWAGNEGQFSDSPLFSVTTGENDAPLDFSYRLSYDGRGNSDIGSGFNFNEARQNLLSLPAGDGVLSYESSVTVYERQEGEGEYLVAKFTEGNNFYAFYDGRSCGYDGSQVFIELDEGDELYFAGAVPDDLQFYSRTYVPVGGSDGHTLATAEDTPVAAPEPAGGITFIEFIRRIKPQLFANVSDCDWFNYIVFYMSEHAYRGSESVENLQRGLYTAMRWLEYEVTIPSGGTLINSVTVPVYPDIGIDSEPYTYDYYYYISPAAGWADFGTLTVRINYDGYILHSSAGDVFEAADEGGYTATFEGLPGGELYFTLCSSSNPEYTGYGWAYIVVTIVLLLPVPLLCAIVGLIVTVVIVNRDKKKFLNKKS</sequence>
<reference evidence="3" key="2">
    <citation type="journal article" date="2021" name="PeerJ">
        <title>Extensive microbial diversity within the chicken gut microbiome revealed by metagenomics and culture.</title>
        <authorList>
            <person name="Gilroy R."/>
            <person name="Ravi A."/>
            <person name="Getino M."/>
            <person name="Pursley I."/>
            <person name="Horton D.L."/>
            <person name="Alikhan N.F."/>
            <person name="Baker D."/>
            <person name="Gharbi K."/>
            <person name="Hall N."/>
            <person name="Watson M."/>
            <person name="Adriaenssens E.M."/>
            <person name="Foster-Nyarko E."/>
            <person name="Jarju S."/>
            <person name="Secka A."/>
            <person name="Antonio M."/>
            <person name="Oren A."/>
            <person name="Chaudhuri R.R."/>
            <person name="La Ragione R."/>
            <person name="Hildebrand F."/>
            <person name="Pallen M.J."/>
        </authorList>
    </citation>
    <scope>NUCLEOTIDE SEQUENCE</scope>
    <source>
        <strain evidence="3">ChiW25-3613</strain>
    </source>
</reference>
<dbReference type="EMBL" id="DVHB01000058">
    <property type="protein sequence ID" value="HIR39367.1"/>
    <property type="molecule type" value="Genomic_DNA"/>
</dbReference>
<dbReference type="Gene3D" id="2.60.40.3680">
    <property type="match status" value="1"/>
</dbReference>
<protein>
    <submittedName>
        <fullName evidence="3">Uncharacterized protein</fullName>
    </submittedName>
</protein>
<keyword evidence="2" id="KW-0732">Signal</keyword>
<name>A0A9D1AF69_9FIRM</name>
<gene>
    <name evidence="3" type="ORF">IAB90_03190</name>
</gene>
<organism evidence="3 4">
    <name type="scientific">Candidatus Coproplasma stercoripullorum</name>
    <dbReference type="NCBI Taxonomy" id="2840751"/>
    <lineage>
        <taxon>Bacteria</taxon>
        <taxon>Bacillati</taxon>
        <taxon>Bacillota</taxon>
        <taxon>Clostridia</taxon>
        <taxon>Eubacteriales</taxon>
        <taxon>Candidatus Coproplasma</taxon>
    </lineage>
</organism>
<keyword evidence="1" id="KW-1133">Transmembrane helix</keyword>
<feature type="chain" id="PRO_5038592145" evidence="2">
    <location>
        <begin position="36"/>
        <end position="480"/>
    </location>
</feature>
<reference evidence="3" key="1">
    <citation type="submission" date="2020-10" db="EMBL/GenBank/DDBJ databases">
        <authorList>
            <person name="Gilroy R."/>
        </authorList>
    </citation>
    <scope>NUCLEOTIDE SEQUENCE</scope>
    <source>
        <strain evidence="3">ChiW25-3613</strain>
    </source>
</reference>
<dbReference type="AlphaFoldDB" id="A0A9D1AF69"/>
<evidence type="ECO:0000256" key="1">
    <source>
        <dbReference type="SAM" id="Phobius"/>
    </source>
</evidence>
<evidence type="ECO:0000256" key="2">
    <source>
        <dbReference type="SAM" id="SignalP"/>
    </source>
</evidence>